<reference evidence="2" key="1">
    <citation type="submission" date="2013-04" db="EMBL/GenBank/DDBJ databases">
        <authorList>
            <person name="Qu J."/>
            <person name="Murali S.C."/>
            <person name="Bandaranaike D."/>
            <person name="Bellair M."/>
            <person name="Blankenburg K."/>
            <person name="Chao H."/>
            <person name="Dinh H."/>
            <person name="Doddapaneni H."/>
            <person name="Downs B."/>
            <person name="Dugan-Rocha S."/>
            <person name="Elkadiri S."/>
            <person name="Gnanaolivu R.D."/>
            <person name="Hernandez B."/>
            <person name="Javaid M."/>
            <person name="Jayaseelan J.C."/>
            <person name="Lee S."/>
            <person name="Li M."/>
            <person name="Ming W."/>
            <person name="Munidasa M."/>
            <person name="Muniz J."/>
            <person name="Nguyen L."/>
            <person name="Ongeri F."/>
            <person name="Osuji N."/>
            <person name="Pu L.-L."/>
            <person name="Puazo M."/>
            <person name="Qu C."/>
            <person name="Quiroz J."/>
            <person name="Raj R."/>
            <person name="Weissenberger G."/>
            <person name="Xin Y."/>
            <person name="Zou X."/>
            <person name="Han Y."/>
            <person name="Richards S."/>
            <person name="Worley K."/>
            <person name="Muzny D."/>
            <person name="Gibbs R."/>
        </authorList>
    </citation>
    <scope>NUCLEOTIDE SEQUENCE</scope>
    <source>
        <strain evidence="2">Sampled in the wild</strain>
    </source>
</reference>
<evidence type="ECO:0000313" key="2">
    <source>
        <dbReference type="EMBL" id="KAG8233688.1"/>
    </source>
</evidence>
<accession>A0A8K0P668</accession>
<dbReference type="EMBL" id="KZ308736">
    <property type="protein sequence ID" value="KAG8233688.1"/>
    <property type="molecule type" value="Genomic_DNA"/>
</dbReference>
<evidence type="ECO:0000256" key="1">
    <source>
        <dbReference type="SAM" id="MobiDB-lite"/>
    </source>
</evidence>
<name>A0A8K0P668_LADFU</name>
<evidence type="ECO:0000313" key="3">
    <source>
        <dbReference type="Proteomes" id="UP000792457"/>
    </source>
</evidence>
<proteinExistence type="predicted"/>
<comment type="caution">
    <text evidence="2">The sequence shown here is derived from an EMBL/GenBank/DDBJ whole genome shotgun (WGS) entry which is preliminary data.</text>
</comment>
<dbReference type="AlphaFoldDB" id="A0A8K0P668"/>
<feature type="compositionally biased region" description="Basic and acidic residues" evidence="1">
    <location>
        <begin position="102"/>
        <end position="120"/>
    </location>
</feature>
<sequence length="120" mass="13741">MLLKTVLDEIQPNLSKNLKAGFKKADLCRLPKQDRSVNLDLFGGAFLAHLDEKRREFVKSLVKKKKIQVTPGRSITAADTLPQEKETSTSFCNKSKKRKKMVKPEKNLRTSKENLQEKRS</sequence>
<gene>
    <name evidence="2" type="ORF">J437_LFUL008119</name>
</gene>
<feature type="region of interest" description="Disordered" evidence="1">
    <location>
        <begin position="78"/>
        <end position="120"/>
    </location>
</feature>
<protein>
    <submittedName>
        <fullName evidence="2">Uncharacterized protein</fullName>
    </submittedName>
</protein>
<dbReference type="OrthoDB" id="10072016at2759"/>
<reference evidence="2" key="2">
    <citation type="submission" date="2017-10" db="EMBL/GenBank/DDBJ databases">
        <title>Ladona fulva Genome sequencing and assembly.</title>
        <authorList>
            <person name="Murali S."/>
            <person name="Richards S."/>
            <person name="Bandaranaike D."/>
            <person name="Bellair M."/>
            <person name="Blankenburg K."/>
            <person name="Chao H."/>
            <person name="Dinh H."/>
            <person name="Doddapaneni H."/>
            <person name="Dugan-Rocha S."/>
            <person name="Elkadiri S."/>
            <person name="Gnanaolivu R."/>
            <person name="Hernandez B."/>
            <person name="Skinner E."/>
            <person name="Javaid M."/>
            <person name="Lee S."/>
            <person name="Li M."/>
            <person name="Ming W."/>
            <person name="Munidasa M."/>
            <person name="Muniz J."/>
            <person name="Nguyen L."/>
            <person name="Hughes D."/>
            <person name="Osuji N."/>
            <person name="Pu L.-L."/>
            <person name="Puazo M."/>
            <person name="Qu C."/>
            <person name="Quiroz J."/>
            <person name="Raj R."/>
            <person name="Weissenberger G."/>
            <person name="Xin Y."/>
            <person name="Zou X."/>
            <person name="Han Y."/>
            <person name="Worley K."/>
            <person name="Muzny D."/>
            <person name="Gibbs R."/>
        </authorList>
    </citation>
    <scope>NUCLEOTIDE SEQUENCE</scope>
    <source>
        <strain evidence="2">Sampled in the wild</strain>
    </source>
</reference>
<keyword evidence="3" id="KW-1185">Reference proteome</keyword>
<dbReference type="Proteomes" id="UP000792457">
    <property type="component" value="Unassembled WGS sequence"/>
</dbReference>
<organism evidence="2 3">
    <name type="scientific">Ladona fulva</name>
    <name type="common">Scarce chaser dragonfly</name>
    <name type="synonym">Libellula fulva</name>
    <dbReference type="NCBI Taxonomy" id="123851"/>
    <lineage>
        <taxon>Eukaryota</taxon>
        <taxon>Metazoa</taxon>
        <taxon>Ecdysozoa</taxon>
        <taxon>Arthropoda</taxon>
        <taxon>Hexapoda</taxon>
        <taxon>Insecta</taxon>
        <taxon>Pterygota</taxon>
        <taxon>Palaeoptera</taxon>
        <taxon>Odonata</taxon>
        <taxon>Epiprocta</taxon>
        <taxon>Anisoptera</taxon>
        <taxon>Libelluloidea</taxon>
        <taxon>Libellulidae</taxon>
        <taxon>Ladona</taxon>
    </lineage>
</organism>